<organism evidence="1 2">
    <name type="scientific">Paraburkholderia caribensis MBA4</name>
    <dbReference type="NCBI Taxonomy" id="1323664"/>
    <lineage>
        <taxon>Bacteria</taxon>
        <taxon>Pseudomonadati</taxon>
        <taxon>Pseudomonadota</taxon>
        <taxon>Betaproteobacteria</taxon>
        <taxon>Burkholderiales</taxon>
        <taxon>Burkholderiaceae</taxon>
        <taxon>Paraburkholderia</taxon>
    </lineage>
</organism>
<sequence>MRSVVEGRRRVNDDNRHGRVRRARCKLPLSSQPDWQIQKRFESC</sequence>
<gene>
    <name evidence="1" type="ORF">K788_00012955</name>
</gene>
<protein>
    <submittedName>
        <fullName evidence="1">Uncharacterized protein</fullName>
    </submittedName>
</protein>
<name>A0A0P0R9F1_9BURK</name>
<evidence type="ECO:0000313" key="2">
    <source>
        <dbReference type="Proteomes" id="UP000019146"/>
    </source>
</evidence>
<dbReference type="Proteomes" id="UP000019146">
    <property type="component" value="Chromosome 1"/>
</dbReference>
<accession>A0A0P0R9F1</accession>
<evidence type="ECO:0000313" key="1">
    <source>
        <dbReference type="EMBL" id="ALL64982.1"/>
    </source>
</evidence>
<dbReference type="AlphaFoldDB" id="A0A0P0R9F1"/>
<proteinExistence type="predicted"/>
<reference evidence="1 2" key="1">
    <citation type="journal article" date="2014" name="Genome Announc.">
        <title>Draft Genome Sequence of the Haloacid-Degrading Burkholderia caribensis Strain MBA4.</title>
        <authorList>
            <person name="Pan Y."/>
            <person name="Kong K.F."/>
            <person name="Tsang J.S."/>
        </authorList>
    </citation>
    <scope>NUCLEOTIDE SEQUENCE [LARGE SCALE GENOMIC DNA]</scope>
    <source>
        <strain evidence="1 2">MBA4</strain>
    </source>
</reference>
<dbReference type="EMBL" id="CP012746">
    <property type="protein sequence ID" value="ALL64982.1"/>
    <property type="molecule type" value="Genomic_DNA"/>
</dbReference>
<dbReference type="KEGG" id="bcai:K788_00012955"/>